<evidence type="ECO:0000313" key="3">
    <source>
        <dbReference type="EMBL" id="MBA4621256.1"/>
    </source>
</evidence>
<accession>A0A7C8YLF8</accession>
<reference evidence="3" key="2">
    <citation type="submission" date="2020-07" db="EMBL/GenBank/DDBJ databases">
        <authorList>
            <person name="Vera ALvarez R."/>
            <person name="Arias-Moreno D.M."/>
            <person name="Jimenez-Jacinto V."/>
            <person name="Jimenez-Bremont J.F."/>
            <person name="Swaminathan K."/>
            <person name="Moose S.P."/>
            <person name="Guerrero-Gonzalez M.L."/>
            <person name="Marino-Ramirez L."/>
            <person name="Landsman D."/>
            <person name="Rodriguez-Kessler M."/>
            <person name="Delgado-Sanchez P."/>
        </authorList>
    </citation>
    <scope>NUCLEOTIDE SEQUENCE</scope>
    <source>
        <tissue evidence="3">Cladode</tissue>
    </source>
</reference>
<name>A0A7C8YLF8_OPUST</name>
<reference evidence="3" key="1">
    <citation type="journal article" date="2013" name="J. Plant Res.">
        <title>Effect of fungi and light on seed germination of three Opuntia species from semiarid lands of central Mexico.</title>
        <authorList>
            <person name="Delgado-Sanchez P."/>
            <person name="Jimenez-Bremont J.F."/>
            <person name="Guerrero-Gonzalez Mde L."/>
            <person name="Flores J."/>
        </authorList>
    </citation>
    <scope>NUCLEOTIDE SEQUENCE</scope>
    <source>
        <tissue evidence="3">Cladode</tissue>
    </source>
</reference>
<sequence>MCIVLYAHFCIMSLHLGVCIDPRPDRPGPKTEFGAGCGSRIGPDRSRTGLLLSNSAALQTCTRDLAWSGRAIRHGRAPLVFWAQSTRAASIREKKNLLKFDPQVPPRTGPKTEFSKITDRRPD</sequence>
<evidence type="ECO:0000256" key="1">
    <source>
        <dbReference type="SAM" id="MobiDB-lite"/>
    </source>
</evidence>
<feature type="region of interest" description="Disordered" evidence="1">
    <location>
        <begin position="99"/>
        <end position="123"/>
    </location>
</feature>
<feature type="compositionally biased region" description="Basic and acidic residues" evidence="1">
    <location>
        <begin position="113"/>
        <end position="123"/>
    </location>
</feature>
<dbReference type="EMBL" id="GISG01033446">
    <property type="protein sequence ID" value="MBA4621256.1"/>
    <property type="molecule type" value="Transcribed_RNA"/>
</dbReference>
<evidence type="ECO:0000256" key="2">
    <source>
        <dbReference type="SAM" id="SignalP"/>
    </source>
</evidence>
<feature type="chain" id="PRO_5028245429" evidence="2">
    <location>
        <begin position="20"/>
        <end position="123"/>
    </location>
</feature>
<keyword evidence="2" id="KW-0732">Signal</keyword>
<protein>
    <submittedName>
        <fullName evidence="3">Uncharacterized protein</fullName>
    </submittedName>
</protein>
<proteinExistence type="predicted"/>
<organism evidence="3">
    <name type="scientific">Opuntia streptacantha</name>
    <name type="common">Prickly pear cactus</name>
    <name type="synonym">Opuntia cardona</name>
    <dbReference type="NCBI Taxonomy" id="393608"/>
    <lineage>
        <taxon>Eukaryota</taxon>
        <taxon>Viridiplantae</taxon>
        <taxon>Streptophyta</taxon>
        <taxon>Embryophyta</taxon>
        <taxon>Tracheophyta</taxon>
        <taxon>Spermatophyta</taxon>
        <taxon>Magnoliopsida</taxon>
        <taxon>eudicotyledons</taxon>
        <taxon>Gunneridae</taxon>
        <taxon>Pentapetalae</taxon>
        <taxon>Caryophyllales</taxon>
        <taxon>Cactineae</taxon>
        <taxon>Cactaceae</taxon>
        <taxon>Opuntioideae</taxon>
        <taxon>Opuntia</taxon>
    </lineage>
</organism>
<dbReference type="AlphaFoldDB" id="A0A7C8YLF8"/>
<feature type="signal peptide" evidence="2">
    <location>
        <begin position="1"/>
        <end position="19"/>
    </location>
</feature>